<feature type="compositionally biased region" description="Acidic residues" evidence="4">
    <location>
        <begin position="616"/>
        <end position="630"/>
    </location>
</feature>
<dbReference type="GO" id="GO:0045053">
    <property type="term" value="P:protein retention in Golgi apparatus"/>
    <property type="evidence" value="ECO:0007669"/>
    <property type="project" value="TreeGrafter"/>
</dbReference>
<feature type="region of interest" description="Disordered" evidence="4">
    <location>
        <begin position="1603"/>
        <end position="1622"/>
    </location>
</feature>
<dbReference type="Pfam" id="PF25033">
    <property type="entry name" value="VPS13_M"/>
    <property type="match status" value="1"/>
</dbReference>
<dbReference type="Pfam" id="PF25037">
    <property type="entry name" value="VPS13_C"/>
    <property type="match status" value="1"/>
</dbReference>
<dbReference type="Pfam" id="PF12624">
    <property type="entry name" value="VPS13_N"/>
    <property type="match status" value="1"/>
</dbReference>
<keyword evidence="3" id="KW-0445">Lipid transport</keyword>
<dbReference type="GO" id="GO:0006869">
    <property type="term" value="P:lipid transport"/>
    <property type="evidence" value="ECO:0007669"/>
    <property type="project" value="UniProtKB-KW"/>
</dbReference>
<evidence type="ECO:0000259" key="5">
    <source>
        <dbReference type="Pfam" id="PF12624"/>
    </source>
</evidence>
<dbReference type="Proteomes" id="UP000383932">
    <property type="component" value="Unassembled WGS sequence"/>
</dbReference>
<sequence length="3219" mass="359509">MVWSFLNTGKEALHALLNRFLAPYVEGMDTSQLQYGVWQGQLSLRGLKLKKGALDKFRLPVDVLEGYVGTFTLTIPWQNITGKPVEVYIEDVYLLAVPAAENDFDPAEDEERKQATKQERLNAAEIVRVRGQMADASTTSVPASLFVSNLQIDHMFKTHHRNIRITVKNIHIRYEDSISAPGHPFSAGITLAGFTATSVDEDWRPTFIQDTKAGIHKLATLESLSVYFNTDMTSMAGLPFATAMPKFKAGIAHQNQPQPDHQFILKPVTGQGRIVMNTKYDSETPKNDVQLLFDEIGFVVDDNQYRDVISMIDMYHFYLRQQQYRAFRPNEDELKKNKARAMLQFAGKMILREVHEKNYKWSWRYFAKRRDDRRAYVKLFKKKEADKTKPLHGNDLEAFQALERKLAYEDIRFYRSIARSELRKERASRKAEEEAHQLAPAKAAAATSSWTSWIFGGGTSTESAKPEEDTLGFDTMSDEQRQELYQAVDYDEKAAVAAAFEAPRDAMKMHISAQLKRGSFALRSSGAKPGVDMISVVFDAFRADVVQRPDNMDAVLMLGGFGVYDGTQQGSIHSQIVRVKESHRKPTMDEAEAVTAHDKGSEETWGATVDDRGSEAGDESFGDDLDDDVPDSPPGPKKKAEEIEDPFLYIKFENNPLDERADTGLTVRMRYMEIVYHRGYVEAIYRFLKPPESQLESVGALLNAAGETLEGLRKETRASLEYALQQHKTIDVKMDLQAPIIIIPEDVTAKQCQHVILDAGHISIESQLVPKETMREIEAKKKTQYTDDDYSRLESLMYDRFSVKLHSAQLLLGNDLETVLSGLNQDHDRAQELHLLERINLDFIVQNTIVPDALNLAKFKVSGKLPELKVNLSNQKYKGVMRIIEVAIPKFEDDTDSSANKNKPSPNKEPERPSALPVPGNVFSRQGRASYAIDDVDIETSSSVSQDFFEADEGELSELQLHQHTVEFSFEVEKLQASLYKTAPDGTEKLLANTIWEGFALQFAMAMFNMNVDVSLRSIGLNMITEDQGRMQLLTSNQNQGGNQVITDLVRVKYIRAQKESPEFMSVYDGIDQSVEVALSTFTFNVAPEPVLTLYDFIMSTFVGGNEVTTSAPTPAGSNSGTPQSEQPPPPPAEPGIIKVNLKLTSVRLLLMNAESIATLVLPSADVEIHLRPGSMLVEAKLGQLSLSDDSAAKTYTEDFKQLLTIEGDDLARFKYETFDPTDQNFAGINSFIHLRAGSLKLTFMEEPLRDIYAFLVKFARLKSLYDSATQAAVQRASEISRMKFDVIVQSPILVFPCNPETTRDAMILKLGEIVASNEYNGDDGRINAGLRGIRLSSELFDGSQICQLRVMEDVDINAMIEQFANVDRQAYPNKPDTFVEIKMSDIRVALTQTQFCILMGLARSVPQLFATADEAEMDAEQSTDKMPSLPIEKPTPATPKDETPALVDLGPEISLTATDKEGNPIAVWTTLDLVFSCHAVKLHLYDQNASREESLRECGIARFALVDNVVRYKSLSDGASEAEVVLKSLTMSNTRPGPTKFREIMPAAQHDRNQFMILYSTSGGPKPSSRAIVTIDSPKVIFSMEPVFALIDFFTSPFANAEPARNNNETQAEEAGDSDTGDSELAYRVDIHDMSVNVLENDADPHSQAIHLTVKEVSTSQQGIMALTVAQLGMSLGRMGRSAESVRFLDDMDVTLSLDTRKSAAHQMTSIELATQPIVFRASYRDINLIMAIVNRAIELSSKPQHDTQAATQSSTSSSMPQLSQRKPPPSSRSRKPTRKPSHRPAPDVPKLMMSKEKLKATFDGFRLVLIGDLHELPMLHLKTKPFEVLVSDWSGELKASTMFGTSINYWNLVNSHWEPLIDPWTFSISAVKEETEGTLAVTLASKERLDLNVTSSFVELAINTISVWQQKGDQVLQRARGGDAPYRIHNRTGDVIHIWADQESSSKNAKAPQSMKIGNDEIVDWRFDDWKIMREVGQYEILLRIWDSRTYPFQHVTTTTTHLIGIQFQGKAWEPVKGVPVDREGEFVYGLRPYDQVMDRLLCEITVEDNVKVITLRSTYNVENLTAYPMELVLVDSSNKPTYSVQKIAPGGQYSLPIEAVTKNRIKLRPDAGFGFAFSQMSLTWEDLVRRPNVTVPCRHTEGNEAPFRFQVFAKYDANDPITRRYPKMSLRVRAPIELENLLPYDVKYRVYDKNTSLNWTSYLRRGGIMPVHSVELTHLLLLNIEAQDSGFGASSFAIINPDADGDFDIEKTLSLPDNQGRSLDLRLNYVRHPDSGGAVKIQIYSPFIMINKTGLPFNLRATRPSRASPREVAVGDSSALTTPTPFMFSHFNKGGNEFSICVAGSAWSTPVNFESLRTETEIVMRASKTEDLHVGISWAEGLGKYKLSKVVTLAPRFIVKNMTSRQLSFREHGQQLQSGSTLDPNRQSQLMHLRSGMDGLLTFAYAGLNATWSAPINIQDIGRVHLRMLMPEDGHQHRTHLLRADVALEGSTIFVILGRETGPWPFKIDNQSDYAVKISQMDKNRVERGDQSQGFSQYDVPPHQQTWYAWDAPAAREKKIRLVINGHAKYVDINEIGNLPPFQFPIPYRGNGAVSLDVKAEGPSQTLTISNYLEEQSMYKRRARAASGTLQRQDTMSSQEAFEAVTAKATVGLVVKLDLEGLGLSLINKRMMEILYLSVDGILLQYTDTDAAQICDLSLRRLQIDNQLHDCQFPIVLQPTLVTQDANALPSIQGSLMVLKDNSHGVTFIKYASVLLQSLSVQLDEDFLFTLLDFAKLEGVAWGSEPQDVFTEHPVHIPEPTNLNQGGQDLYFEVLELQPTELSLSFMRSAHTNIEESDKINTRNPLAVVINAMTMALGNLNNAPLRFNALAIRDMRLSVPVLQERIIYHYRQEVLRQLYRVLGSADFLGNPVGLFTNVSGGVADIFYEPYKGVVMHGNKELGIGIAKGAASFVKKTVFGVTDSMTKVTSSIGKGLSAATFDEEYQRQRRLAQRTNKPKHAIYGVTAGAEALATSLASGVEGVVMKPIEGAETGGASGFLKGIGKGLVGSAVTKPVIGVFDLAANVTEGIRNTTTVFDNNQSERARKPRHIPADGILVPYSGADALGQMWMKDLDGGRFRNEYYVAHIDLPGGDNVAMLTTSRIMVFSVNKLRLEWEIPFSSLQGVTIEDTGIRFTSKSGHEHDRFVPIPKSSPKKWFFHEIEKVVKNYTASKRIER</sequence>
<feature type="compositionally biased region" description="Acidic residues" evidence="4">
    <location>
        <begin position="1612"/>
        <end position="1622"/>
    </location>
</feature>
<feature type="region of interest" description="Disordered" evidence="4">
    <location>
        <begin position="1109"/>
        <end position="1136"/>
    </location>
</feature>
<evidence type="ECO:0000259" key="7">
    <source>
        <dbReference type="Pfam" id="PF25036"/>
    </source>
</evidence>
<feature type="compositionally biased region" description="Basic residues" evidence="4">
    <location>
        <begin position="1774"/>
        <end position="1784"/>
    </location>
</feature>
<dbReference type="InterPro" id="IPR009543">
    <property type="entry name" value="VPS13_VAB"/>
</dbReference>
<dbReference type="GO" id="GO:0045324">
    <property type="term" value="P:late endosome to vacuole transport"/>
    <property type="evidence" value="ECO:0007669"/>
    <property type="project" value="TreeGrafter"/>
</dbReference>
<proteinExistence type="inferred from homology"/>
<name>A0A5N5QFS4_9AGAM</name>
<comment type="caution">
    <text evidence="9">The sequence shown here is derived from an EMBL/GenBank/DDBJ whole genome shotgun (WGS) entry which is preliminary data.</text>
</comment>
<evidence type="ECO:0000313" key="9">
    <source>
        <dbReference type="EMBL" id="KAB5590514.1"/>
    </source>
</evidence>
<feature type="domain" description="VPS13-like middle region" evidence="6">
    <location>
        <begin position="1154"/>
        <end position="1907"/>
    </location>
</feature>
<dbReference type="InterPro" id="IPR026854">
    <property type="entry name" value="VPS13_N"/>
</dbReference>
<evidence type="ECO:0000256" key="3">
    <source>
        <dbReference type="ARBA" id="ARBA00023055"/>
    </source>
</evidence>
<dbReference type="Pfam" id="PF25036">
    <property type="entry name" value="VPS13_VAB"/>
    <property type="match status" value="1"/>
</dbReference>
<evidence type="ECO:0000259" key="6">
    <source>
        <dbReference type="Pfam" id="PF25033"/>
    </source>
</evidence>
<feature type="region of interest" description="Disordered" evidence="4">
    <location>
        <begin position="1415"/>
        <end position="1446"/>
    </location>
</feature>
<dbReference type="InterPro" id="IPR056748">
    <property type="entry name" value="VPS13-like_C"/>
</dbReference>
<dbReference type="PANTHER" id="PTHR16166:SF93">
    <property type="entry name" value="INTERMEMBRANE LIPID TRANSFER PROTEIN VPS13"/>
    <property type="match status" value="1"/>
</dbReference>
<feature type="region of interest" description="Disordered" evidence="4">
    <location>
        <begin position="580"/>
        <end position="640"/>
    </location>
</feature>
<feature type="region of interest" description="Disordered" evidence="4">
    <location>
        <begin position="1744"/>
        <end position="1794"/>
    </location>
</feature>
<dbReference type="GO" id="GO:0006623">
    <property type="term" value="P:protein targeting to vacuole"/>
    <property type="evidence" value="ECO:0007669"/>
    <property type="project" value="TreeGrafter"/>
</dbReference>
<feature type="region of interest" description="Disordered" evidence="4">
    <location>
        <begin position="894"/>
        <end position="922"/>
    </location>
</feature>
<dbReference type="OrthoDB" id="428159at2759"/>
<dbReference type="PANTHER" id="PTHR16166">
    <property type="entry name" value="VACUOLAR PROTEIN SORTING-ASSOCIATED PROTEIN VPS13"/>
    <property type="match status" value="1"/>
</dbReference>
<reference evidence="9 10" key="1">
    <citation type="journal article" date="2019" name="Fungal Biol. Biotechnol.">
        <title>Draft genome sequence of fastidious pathogen Ceratobasidium theobromae, which causes vascular-streak dieback in Theobroma cacao.</title>
        <authorList>
            <person name="Ali S.S."/>
            <person name="Asman A."/>
            <person name="Shao J."/>
            <person name="Firmansyah A.P."/>
            <person name="Susilo A.W."/>
            <person name="Rosmana A."/>
            <person name="McMahon P."/>
            <person name="Junaid M."/>
            <person name="Guest D."/>
            <person name="Kheng T.Y."/>
            <person name="Meinhardt L.W."/>
            <person name="Bailey B.A."/>
        </authorList>
    </citation>
    <scope>NUCLEOTIDE SEQUENCE [LARGE SCALE GENOMIC DNA]</scope>
    <source>
        <strain evidence="9 10">CT2</strain>
    </source>
</reference>
<dbReference type="InterPro" id="IPR056747">
    <property type="entry name" value="VPS13-like_M"/>
</dbReference>
<dbReference type="GO" id="GO:0007005">
    <property type="term" value="P:mitochondrion organization"/>
    <property type="evidence" value="ECO:0007669"/>
    <property type="project" value="TreeGrafter"/>
</dbReference>
<feature type="domain" description="Vacuolar protein sorting-associated protein 13 VPS13 adaptor binding" evidence="7">
    <location>
        <begin position="2000"/>
        <end position="2559"/>
    </location>
</feature>
<feature type="domain" description="Chorein N-terminal" evidence="5">
    <location>
        <begin position="16"/>
        <end position="892"/>
    </location>
</feature>
<evidence type="ECO:0000256" key="2">
    <source>
        <dbReference type="ARBA" id="ARBA00022448"/>
    </source>
</evidence>
<feature type="domain" description="Intermembrane lipid transfer protein VPS13-like C-terminal" evidence="8">
    <location>
        <begin position="3088"/>
        <end position="3193"/>
    </location>
</feature>
<feature type="compositionally biased region" description="Polar residues" evidence="4">
    <location>
        <begin position="1109"/>
        <end position="1122"/>
    </location>
</feature>
<protein>
    <submittedName>
        <fullName evidence="9">Vacuolar protein sorting-associated protein 13</fullName>
    </submittedName>
</protein>
<gene>
    <name evidence="9" type="ORF">CTheo_6038</name>
</gene>
<organism evidence="9 10">
    <name type="scientific">Ceratobasidium theobromae</name>
    <dbReference type="NCBI Taxonomy" id="1582974"/>
    <lineage>
        <taxon>Eukaryota</taxon>
        <taxon>Fungi</taxon>
        <taxon>Dikarya</taxon>
        <taxon>Basidiomycota</taxon>
        <taxon>Agaricomycotina</taxon>
        <taxon>Agaricomycetes</taxon>
        <taxon>Cantharellales</taxon>
        <taxon>Ceratobasidiaceae</taxon>
        <taxon>Ceratobasidium</taxon>
    </lineage>
</organism>
<keyword evidence="10" id="KW-1185">Reference proteome</keyword>
<evidence type="ECO:0000256" key="1">
    <source>
        <dbReference type="ARBA" id="ARBA00006545"/>
    </source>
</evidence>
<accession>A0A5N5QFS4</accession>
<dbReference type="EMBL" id="SSOP01000164">
    <property type="protein sequence ID" value="KAB5590514.1"/>
    <property type="molecule type" value="Genomic_DNA"/>
</dbReference>
<dbReference type="InterPro" id="IPR026847">
    <property type="entry name" value="VPS13"/>
</dbReference>
<evidence type="ECO:0000256" key="4">
    <source>
        <dbReference type="SAM" id="MobiDB-lite"/>
    </source>
</evidence>
<keyword evidence="2" id="KW-0813">Transport</keyword>
<comment type="similarity">
    <text evidence="1">Belongs to the VPS13 family.</text>
</comment>
<feature type="compositionally biased region" description="Low complexity" evidence="4">
    <location>
        <begin position="1749"/>
        <end position="1760"/>
    </location>
</feature>
<evidence type="ECO:0000259" key="8">
    <source>
        <dbReference type="Pfam" id="PF25037"/>
    </source>
</evidence>
<evidence type="ECO:0000313" key="10">
    <source>
        <dbReference type="Proteomes" id="UP000383932"/>
    </source>
</evidence>